<name>A0AAE0FJM8_9CHLO</name>
<keyword evidence="9" id="KW-1185">Reference proteome</keyword>
<feature type="transmembrane region" description="Helical" evidence="7">
    <location>
        <begin position="60"/>
        <end position="84"/>
    </location>
</feature>
<protein>
    <submittedName>
        <fullName evidence="8">Uncharacterized protein</fullName>
    </submittedName>
</protein>
<evidence type="ECO:0000313" key="9">
    <source>
        <dbReference type="Proteomes" id="UP001190700"/>
    </source>
</evidence>
<keyword evidence="3" id="KW-1003">Cell membrane</keyword>
<evidence type="ECO:0000256" key="4">
    <source>
        <dbReference type="ARBA" id="ARBA00022692"/>
    </source>
</evidence>
<dbReference type="GO" id="GO:0016020">
    <property type="term" value="C:membrane"/>
    <property type="evidence" value="ECO:0007669"/>
    <property type="project" value="UniProtKB-SubCell"/>
</dbReference>
<reference evidence="8 9" key="1">
    <citation type="journal article" date="2015" name="Genome Biol. Evol.">
        <title>Comparative Genomics of a Bacterivorous Green Alga Reveals Evolutionary Causalities and Consequences of Phago-Mixotrophic Mode of Nutrition.</title>
        <authorList>
            <person name="Burns J.A."/>
            <person name="Paasch A."/>
            <person name="Narechania A."/>
            <person name="Kim E."/>
        </authorList>
    </citation>
    <scope>NUCLEOTIDE SEQUENCE [LARGE SCALE GENOMIC DNA]</scope>
    <source>
        <strain evidence="8 9">PLY_AMNH</strain>
    </source>
</reference>
<feature type="transmembrane region" description="Helical" evidence="7">
    <location>
        <begin position="226"/>
        <end position="250"/>
    </location>
</feature>
<feature type="transmembrane region" description="Helical" evidence="7">
    <location>
        <begin position="256"/>
        <end position="277"/>
    </location>
</feature>
<feature type="transmembrane region" description="Helical" evidence="7">
    <location>
        <begin position="35"/>
        <end position="54"/>
    </location>
</feature>
<dbReference type="PANTHER" id="PTHR36838:SF3">
    <property type="entry name" value="TRANSPORTER AUXIN EFFLUX CARRIER EC FAMILY"/>
    <property type="match status" value="1"/>
</dbReference>
<feature type="transmembrane region" description="Helical" evidence="7">
    <location>
        <begin position="284"/>
        <end position="304"/>
    </location>
</feature>
<dbReference type="Proteomes" id="UP001190700">
    <property type="component" value="Unassembled WGS sequence"/>
</dbReference>
<dbReference type="EMBL" id="LGRX02017946">
    <property type="protein sequence ID" value="KAK3260256.1"/>
    <property type="molecule type" value="Genomic_DNA"/>
</dbReference>
<keyword evidence="5 7" id="KW-1133">Transmembrane helix</keyword>
<evidence type="ECO:0000256" key="5">
    <source>
        <dbReference type="ARBA" id="ARBA00022989"/>
    </source>
</evidence>
<evidence type="ECO:0000256" key="3">
    <source>
        <dbReference type="ARBA" id="ARBA00022475"/>
    </source>
</evidence>
<dbReference type="GO" id="GO:0055085">
    <property type="term" value="P:transmembrane transport"/>
    <property type="evidence" value="ECO:0007669"/>
    <property type="project" value="InterPro"/>
</dbReference>
<comment type="subcellular location">
    <subcellularLocation>
        <location evidence="1">Membrane</location>
        <topology evidence="1">Multi-pass membrane protein</topology>
    </subcellularLocation>
</comment>
<evidence type="ECO:0000256" key="2">
    <source>
        <dbReference type="ARBA" id="ARBA00022448"/>
    </source>
</evidence>
<dbReference type="InterPro" id="IPR004776">
    <property type="entry name" value="Mem_transp_PIN-like"/>
</dbReference>
<feature type="transmembrane region" description="Helical" evidence="7">
    <location>
        <begin position="194"/>
        <end position="214"/>
    </location>
</feature>
<feature type="transmembrane region" description="Helical" evidence="7">
    <location>
        <begin position="310"/>
        <end position="335"/>
    </location>
</feature>
<evidence type="ECO:0000256" key="6">
    <source>
        <dbReference type="ARBA" id="ARBA00023136"/>
    </source>
</evidence>
<evidence type="ECO:0000256" key="7">
    <source>
        <dbReference type="SAM" id="Phobius"/>
    </source>
</evidence>
<feature type="transmembrane region" description="Helical" evidence="7">
    <location>
        <begin position="6"/>
        <end position="23"/>
    </location>
</feature>
<gene>
    <name evidence="8" type="ORF">CYMTET_30775</name>
</gene>
<evidence type="ECO:0000256" key="1">
    <source>
        <dbReference type="ARBA" id="ARBA00004141"/>
    </source>
</evidence>
<evidence type="ECO:0000313" key="8">
    <source>
        <dbReference type="EMBL" id="KAK3260256.1"/>
    </source>
</evidence>
<dbReference type="PANTHER" id="PTHR36838">
    <property type="entry name" value="AUXIN EFFLUX CARRIER FAMILY PROTEIN"/>
    <property type="match status" value="1"/>
</dbReference>
<proteinExistence type="predicted"/>
<accession>A0AAE0FJM8</accession>
<dbReference type="Pfam" id="PF03547">
    <property type="entry name" value="Mem_trans"/>
    <property type="match status" value="1"/>
</dbReference>
<organism evidence="8 9">
    <name type="scientific">Cymbomonas tetramitiformis</name>
    <dbReference type="NCBI Taxonomy" id="36881"/>
    <lineage>
        <taxon>Eukaryota</taxon>
        <taxon>Viridiplantae</taxon>
        <taxon>Chlorophyta</taxon>
        <taxon>Pyramimonadophyceae</taxon>
        <taxon>Pyramimonadales</taxon>
        <taxon>Pyramimonadaceae</taxon>
        <taxon>Cymbomonas</taxon>
    </lineage>
</organism>
<comment type="caution">
    <text evidence="8">The sequence shown here is derived from an EMBL/GenBank/DDBJ whole genome shotgun (WGS) entry which is preliminary data.</text>
</comment>
<dbReference type="AlphaFoldDB" id="A0AAE0FJM8"/>
<keyword evidence="2" id="KW-0813">Transport</keyword>
<sequence>MESSAGSRVAYALAYIVLGFFLKEMGIFKSEDGESLLRIIFTVTLPAVLMKTFVSVTFNASSVTIMSIALCHSVIALGVGWLLFRNLEKRDAALLAGSSVGVNLGLFVYPFAEAIWGLEGLIAAVTFDLANQWSILLTSYAMFRQIALGGEGGLSGLARTTFKRIISTPCLLAVYAALFLQVTKLPLPGVVDNLLTPLATANKPVALLALGIMLNLNIRREQRQGLICLLGARYGVALGLAGLLALFFPAALPPNLYAPVLVAICAPVPLLSVQYAVEFACNSGVAAAACNLTNVLSFGLLVAVSTCVPAYGVGVMGIPMLASSALCFIGVRLTLPRISGSLKPSGSPEAHRFSSSSPAFLADQKAIKWSEYGAARYLWKAEE</sequence>
<keyword evidence="4 7" id="KW-0812">Transmembrane</keyword>
<keyword evidence="6 7" id="KW-0472">Membrane</keyword>